<dbReference type="NCBIfam" id="TIGR01898">
    <property type="entry name" value="cas_TM1791_cmr6"/>
    <property type="match status" value="1"/>
</dbReference>
<dbReference type="GO" id="GO:0051607">
    <property type="term" value="P:defense response to virus"/>
    <property type="evidence" value="ECO:0007669"/>
    <property type="project" value="UniProtKB-KW"/>
</dbReference>
<dbReference type="PANTHER" id="PTHR39965">
    <property type="entry name" value="CRISPR SYSTEM CMR SUBUNIT CMR6"/>
    <property type="match status" value="1"/>
</dbReference>
<keyword evidence="4" id="KW-1185">Reference proteome</keyword>
<name>A0A1M5BM06_9BACL</name>
<accession>A0A1M5BM06</accession>
<evidence type="ECO:0000313" key="4">
    <source>
        <dbReference type="Proteomes" id="UP000184476"/>
    </source>
</evidence>
<evidence type="ECO:0000259" key="2">
    <source>
        <dbReference type="Pfam" id="PF03787"/>
    </source>
</evidence>
<protein>
    <submittedName>
        <fullName evidence="3">CRISPR-associated protein Cmr6</fullName>
    </submittedName>
</protein>
<sequence length="256" mass="29489">MSQLPLYKEMEPIDDIKSGNQGLVFNKWMDQWKLDWDIDKKNWLNRWHDKRVGERREIQAYLSRMSKLISGKGAEITIRTKERMVIGMGLPHPVENGFAWHHTLGVPYIPGSSIKGMLRATLRRWSATHEGLDKIFGSREEQEAKQVGSILFYDAIPSKPIKLEVDIMTPHYTTYYGNPSIPPQDQSEPIPIPFLTIAKNQDFQLFFMSRTNAPQMQADLKVLKQWIRFAGDVEGIGAKTNIGYGQFQVVDDTDRH</sequence>
<dbReference type="STRING" id="112248.SAMN05444392_1271"/>
<evidence type="ECO:0000313" key="3">
    <source>
        <dbReference type="EMBL" id="SHF43643.1"/>
    </source>
</evidence>
<proteinExistence type="predicted"/>
<dbReference type="PANTHER" id="PTHR39965:SF1">
    <property type="entry name" value="CRISPR SYSTEM CMR SUBUNIT CMR6"/>
    <property type="match status" value="1"/>
</dbReference>
<reference evidence="3 4" key="1">
    <citation type="submission" date="2016-11" db="EMBL/GenBank/DDBJ databases">
        <authorList>
            <person name="Jaros S."/>
            <person name="Januszkiewicz K."/>
            <person name="Wedrychowicz H."/>
        </authorList>
    </citation>
    <scope>NUCLEOTIDE SEQUENCE [LARGE SCALE GENOMIC DNA]</scope>
    <source>
        <strain evidence="3 4">DSM 44666</strain>
    </source>
</reference>
<evidence type="ECO:0000256" key="1">
    <source>
        <dbReference type="ARBA" id="ARBA00023118"/>
    </source>
</evidence>
<organism evidence="3 4">
    <name type="scientific">Seinonella peptonophila</name>
    <dbReference type="NCBI Taxonomy" id="112248"/>
    <lineage>
        <taxon>Bacteria</taxon>
        <taxon>Bacillati</taxon>
        <taxon>Bacillota</taxon>
        <taxon>Bacilli</taxon>
        <taxon>Bacillales</taxon>
        <taxon>Thermoactinomycetaceae</taxon>
        <taxon>Seinonella</taxon>
    </lineage>
</organism>
<dbReference type="RefSeq" id="WP_073158719.1">
    <property type="nucleotide sequence ID" value="NZ_FQVL01000027.1"/>
</dbReference>
<dbReference type="AlphaFoldDB" id="A0A1M5BM06"/>
<dbReference type="EMBL" id="FQVL01000027">
    <property type="protein sequence ID" value="SHF43643.1"/>
    <property type="molecule type" value="Genomic_DNA"/>
</dbReference>
<dbReference type="Pfam" id="PF03787">
    <property type="entry name" value="RAMPs"/>
    <property type="match status" value="1"/>
</dbReference>
<feature type="domain" description="CRISPR type III-associated protein" evidence="2">
    <location>
        <begin position="77"/>
        <end position="247"/>
    </location>
</feature>
<dbReference type="InterPro" id="IPR010172">
    <property type="entry name" value="CRISPR-assoc_prot_TM1791"/>
</dbReference>
<dbReference type="InterPro" id="IPR005537">
    <property type="entry name" value="RAMP_III_fam"/>
</dbReference>
<dbReference type="Proteomes" id="UP000184476">
    <property type="component" value="Unassembled WGS sequence"/>
</dbReference>
<keyword evidence="1" id="KW-0051">Antiviral defense</keyword>
<gene>
    <name evidence="3" type="ORF">SAMN05444392_1271</name>
</gene>